<evidence type="ECO:0000313" key="1">
    <source>
        <dbReference type="EMBL" id="KAI3376250.1"/>
    </source>
</evidence>
<name>A0ACB8X7G9_9TELE</name>
<proteinExistence type="predicted"/>
<organism evidence="1 2">
    <name type="scientific">Scortum barcoo</name>
    <name type="common">barcoo grunter</name>
    <dbReference type="NCBI Taxonomy" id="214431"/>
    <lineage>
        <taxon>Eukaryota</taxon>
        <taxon>Metazoa</taxon>
        <taxon>Chordata</taxon>
        <taxon>Craniata</taxon>
        <taxon>Vertebrata</taxon>
        <taxon>Euteleostomi</taxon>
        <taxon>Actinopterygii</taxon>
        <taxon>Neopterygii</taxon>
        <taxon>Teleostei</taxon>
        <taxon>Neoteleostei</taxon>
        <taxon>Acanthomorphata</taxon>
        <taxon>Eupercaria</taxon>
        <taxon>Centrarchiformes</taxon>
        <taxon>Terapontoidei</taxon>
        <taxon>Terapontidae</taxon>
        <taxon>Scortum</taxon>
    </lineage>
</organism>
<reference evidence="1" key="1">
    <citation type="submission" date="2022-04" db="EMBL/GenBank/DDBJ databases">
        <title>Jade perch genome.</title>
        <authorList>
            <person name="Chao B."/>
        </authorList>
    </citation>
    <scope>NUCLEOTIDE SEQUENCE</scope>
    <source>
        <strain evidence="1">CB-2022</strain>
    </source>
</reference>
<evidence type="ECO:0000313" key="2">
    <source>
        <dbReference type="Proteomes" id="UP000831701"/>
    </source>
</evidence>
<dbReference type="Proteomes" id="UP000831701">
    <property type="component" value="Chromosome 2"/>
</dbReference>
<sequence length="495" mass="54399">MSQYKQRVEKDTQRAVIGWRHSLWFGLALQKASLDICGVVLVKKPLISLSVPLCLCHPLSLSVSLLYLSAHRVVLAAGGDYFRALLCGGLRESTEDVVCLRGVESCVIESILFFIYTGELRLGWSQIWGAHRGTVSVPAAGGALTVHRLPAGQNGWKHLASLLERRFKDVPFSLLDKLLEKDSLCVESEIVVFRAVVSWVEDNPKKRLPLLPGLLNHVRLPLLSYSEAPGCSELQPPLQKPWGQSIAEGPPKPPGRSLSHPGSDTASVFLNSKLYVLGGRKYYGALDILKSAFRFDLSQCKWERLPDMLCQRDYFSAVCLDGKVFVLGGNCDDSQYLDAVEYYTPEENAWRRAHPLDVAVCGHAAAVLDGEIYISGGCDPHQRCLSSMWHYHPSRGCSTRAPMTSGVGRAGHVMLALGRGLVVAGGLKPLWMGFGDQLYSVSCMTPHVTPGPPFPPCLDLIYRQGELCLEDGYMSWGGHRQIQQGILNGCIAMTL</sequence>
<comment type="caution">
    <text evidence="1">The sequence shown here is derived from an EMBL/GenBank/DDBJ whole genome shotgun (WGS) entry which is preliminary data.</text>
</comment>
<gene>
    <name evidence="1" type="ORF">L3Q82_016759</name>
</gene>
<protein>
    <submittedName>
        <fullName evidence="1">Uncharacterized protein</fullName>
    </submittedName>
</protein>
<keyword evidence="2" id="KW-1185">Reference proteome</keyword>
<dbReference type="EMBL" id="CM041532">
    <property type="protein sequence ID" value="KAI3376250.1"/>
    <property type="molecule type" value="Genomic_DNA"/>
</dbReference>
<accession>A0ACB8X7G9</accession>